<dbReference type="GO" id="GO:0009898">
    <property type="term" value="C:cytoplasmic side of plasma membrane"/>
    <property type="evidence" value="ECO:0007669"/>
    <property type="project" value="TreeGrafter"/>
</dbReference>
<organism evidence="6 7">
    <name type="scientific">Owenia fusiformis</name>
    <name type="common">Polychaete worm</name>
    <dbReference type="NCBI Taxonomy" id="6347"/>
    <lineage>
        <taxon>Eukaryota</taxon>
        <taxon>Metazoa</taxon>
        <taxon>Spiralia</taxon>
        <taxon>Lophotrochozoa</taxon>
        <taxon>Annelida</taxon>
        <taxon>Polychaeta</taxon>
        <taxon>Sedentaria</taxon>
        <taxon>Canalipalpata</taxon>
        <taxon>Sabellida</taxon>
        <taxon>Oweniida</taxon>
        <taxon>Oweniidae</taxon>
        <taxon>Owenia</taxon>
    </lineage>
</organism>
<feature type="non-terminal residue" evidence="6">
    <location>
        <position position="1"/>
    </location>
</feature>
<keyword evidence="2" id="KW-0863">Zinc-finger</keyword>
<comment type="caution">
    <text evidence="6">The sequence shown here is derived from an EMBL/GenBank/DDBJ whole genome shotgun (WGS) entry which is preliminary data.</text>
</comment>
<feature type="compositionally biased region" description="Basic and acidic residues" evidence="5">
    <location>
        <begin position="52"/>
        <end position="64"/>
    </location>
</feature>
<name>A0A8J1Y3Y6_OWEFU</name>
<dbReference type="AlphaFoldDB" id="A0A8J1Y3Y6"/>
<dbReference type="PANTHER" id="PTHR10131">
    <property type="entry name" value="TNF RECEPTOR ASSOCIATED FACTOR"/>
    <property type="match status" value="1"/>
</dbReference>
<keyword evidence="1" id="KW-0479">Metal-binding</keyword>
<evidence type="ECO:0000256" key="2">
    <source>
        <dbReference type="ARBA" id="ARBA00022771"/>
    </source>
</evidence>
<proteinExistence type="predicted"/>
<gene>
    <name evidence="6" type="ORF">OFUS_LOCUS13701</name>
</gene>
<dbReference type="GO" id="GO:0005164">
    <property type="term" value="F:tumor necrosis factor receptor binding"/>
    <property type="evidence" value="ECO:0007669"/>
    <property type="project" value="TreeGrafter"/>
</dbReference>
<dbReference type="InterPro" id="IPR001293">
    <property type="entry name" value="Znf_TRAF"/>
</dbReference>
<evidence type="ECO:0000256" key="5">
    <source>
        <dbReference type="SAM" id="MobiDB-lite"/>
    </source>
</evidence>
<dbReference type="EMBL" id="CAIIXF020000007">
    <property type="protein sequence ID" value="CAH1788108.1"/>
    <property type="molecule type" value="Genomic_DNA"/>
</dbReference>
<dbReference type="SUPFAM" id="SSF49599">
    <property type="entry name" value="TRAF domain-like"/>
    <property type="match status" value="2"/>
</dbReference>
<evidence type="ECO:0000256" key="4">
    <source>
        <dbReference type="SAM" id="Coils"/>
    </source>
</evidence>
<evidence type="ECO:0000256" key="1">
    <source>
        <dbReference type="ARBA" id="ARBA00022723"/>
    </source>
</evidence>
<keyword evidence="3" id="KW-0862">Zinc</keyword>
<accession>A0A8J1Y3Y6</accession>
<dbReference type="GO" id="GO:0043122">
    <property type="term" value="P:regulation of canonical NF-kappaB signal transduction"/>
    <property type="evidence" value="ECO:0007669"/>
    <property type="project" value="TreeGrafter"/>
</dbReference>
<dbReference type="InterPro" id="IPR013083">
    <property type="entry name" value="Znf_RING/FYVE/PHD"/>
</dbReference>
<evidence type="ECO:0000313" key="6">
    <source>
        <dbReference type="EMBL" id="CAH1788108.1"/>
    </source>
</evidence>
<dbReference type="Gene3D" id="3.30.40.10">
    <property type="entry name" value="Zinc/RING finger domain, C3HC4 (zinc finger)"/>
    <property type="match status" value="3"/>
</dbReference>
<dbReference type="GO" id="GO:0008270">
    <property type="term" value="F:zinc ion binding"/>
    <property type="evidence" value="ECO:0007669"/>
    <property type="project" value="UniProtKB-KW"/>
</dbReference>
<dbReference type="OrthoDB" id="5947827at2759"/>
<dbReference type="PROSITE" id="PS50145">
    <property type="entry name" value="ZF_TRAF"/>
    <property type="match status" value="2"/>
</dbReference>
<sequence>MSTNFVDDCLANQGPIQKNIKGQANCKRCTKRGTRGAEEMSSDIVTNPGSKGHTDDHGHPPGVRGEERHAVQFVEKVDPNIECCECGHVLQEGIQTACGHRVCEKHINDSLEKGEIYTCQGGDPDCVEVNEKNRHNLIYPDYVARKVILTLHVYCLNREYGCSEETPLKSLQKHLAKCDFRKIQCKNEGCNEFICSKELEEHMTQECDFRIEICPKCNDPTPHARISEHLLKQCREELIKCPYKCGSEFKRKEQESHEKYCTSKPTTCELKTLGCGFKGSQEDVKKHESLSNIEHLGMFSKKLEKQSVESNTLERQIEEMKNEKEIYKKEMKD</sequence>
<feature type="region of interest" description="Disordered" evidence="5">
    <location>
        <begin position="37"/>
        <end position="64"/>
    </location>
</feature>
<evidence type="ECO:0000313" key="7">
    <source>
        <dbReference type="Proteomes" id="UP000749559"/>
    </source>
</evidence>
<keyword evidence="7" id="KW-1185">Reference proteome</keyword>
<keyword evidence="4" id="KW-0175">Coiled coil</keyword>
<feature type="coiled-coil region" evidence="4">
    <location>
        <begin position="303"/>
        <end position="333"/>
    </location>
</feature>
<protein>
    <submittedName>
        <fullName evidence="6">Uncharacterized protein</fullName>
    </submittedName>
</protein>
<dbReference type="PANTHER" id="PTHR10131:SF153">
    <property type="entry name" value="RING-TYPE DOMAIN-CONTAINING PROTEIN"/>
    <property type="match status" value="1"/>
</dbReference>
<dbReference type="Proteomes" id="UP000749559">
    <property type="component" value="Unassembled WGS sequence"/>
</dbReference>
<evidence type="ECO:0000256" key="3">
    <source>
        <dbReference type="ARBA" id="ARBA00022833"/>
    </source>
</evidence>
<dbReference type="Pfam" id="PF02176">
    <property type="entry name" value="zf-TRAF"/>
    <property type="match status" value="1"/>
</dbReference>
<reference evidence="6" key="1">
    <citation type="submission" date="2022-03" db="EMBL/GenBank/DDBJ databases">
        <authorList>
            <person name="Martin C."/>
        </authorList>
    </citation>
    <scope>NUCLEOTIDE SEQUENCE</scope>
</reference>